<dbReference type="CDD" id="cd08422">
    <property type="entry name" value="PBP2_CrgA_like"/>
    <property type="match status" value="1"/>
</dbReference>
<dbReference type="InterPro" id="IPR036390">
    <property type="entry name" value="WH_DNA-bd_sf"/>
</dbReference>
<dbReference type="InterPro" id="IPR058163">
    <property type="entry name" value="LysR-type_TF_proteobact-type"/>
</dbReference>
<dbReference type="Gene3D" id="3.40.190.290">
    <property type="match status" value="1"/>
</dbReference>
<dbReference type="PROSITE" id="PS50931">
    <property type="entry name" value="HTH_LYSR"/>
    <property type="match status" value="1"/>
</dbReference>
<dbReference type="PANTHER" id="PTHR30537:SF68">
    <property type="entry name" value="TRANSCRIPTIONAL REGULATOR-RELATED"/>
    <property type="match status" value="1"/>
</dbReference>
<dbReference type="Pfam" id="PF03466">
    <property type="entry name" value="LysR_substrate"/>
    <property type="match status" value="1"/>
</dbReference>
<dbReference type="Pfam" id="PF00126">
    <property type="entry name" value="HTH_1"/>
    <property type="match status" value="1"/>
</dbReference>
<dbReference type="SUPFAM" id="SSF46785">
    <property type="entry name" value="Winged helix' DNA-binding domain"/>
    <property type="match status" value="1"/>
</dbReference>
<gene>
    <name evidence="6" type="ORF">NYP84_17050</name>
</gene>
<comment type="similarity">
    <text evidence="1">Belongs to the LysR transcriptional regulatory family.</text>
</comment>
<accession>A0ABY5X7A2</accession>
<dbReference type="SUPFAM" id="SSF53850">
    <property type="entry name" value="Periplasmic binding protein-like II"/>
    <property type="match status" value="1"/>
</dbReference>
<dbReference type="InterPro" id="IPR005119">
    <property type="entry name" value="LysR_subst-bd"/>
</dbReference>
<keyword evidence="2" id="KW-0805">Transcription regulation</keyword>
<dbReference type="InterPro" id="IPR000847">
    <property type="entry name" value="LysR_HTH_N"/>
</dbReference>
<dbReference type="Gene3D" id="1.10.10.10">
    <property type="entry name" value="Winged helix-like DNA-binding domain superfamily/Winged helix DNA-binding domain"/>
    <property type="match status" value="1"/>
</dbReference>
<evidence type="ECO:0000313" key="6">
    <source>
        <dbReference type="EMBL" id="UWS33270.1"/>
    </source>
</evidence>
<feature type="domain" description="HTH lysR-type" evidence="5">
    <location>
        <begin position="5"/>
        <end position="62"/>
    </location>
</feature>
<dbReference type="RefSeq" id="WP_259817581.1">
    <property type="nucleotide sequence ID" value="NZ_CP103445.1"/>
</dbReference>
<keyword evidence="4" id="KW-0804">Transcription</keyword>
<evidence type="ECO:0000313" key="7">
    <source>
        <dbReference type="Proteomes" id="UP001058553"/>
    </source>
</evidence>
<dbReference type="PANTHER" id="PTHR30537">
    <property type="entry name" value="HTH-TYPE TRANSCRIPTIONAL REGULATOR"/>
    <property type="match status" value="1"/>
</dbReference>
<protein>
    <submittedName>
        <fullName evidence="6">LysR family transcriptional regulator</fullName>
    </submittedName>
</protein>
<evidence type="ECO:0000256" key="1">
    <source>
        <dbReference type="ARBA" id="ARBA00009437"/>
    </source>
</evidence>
<name>A0ABY5X7A2_ERWPY</name>
<dbReference type="Proteomes" id="UP001058553">
    <property type="component" value="Chromosome"/>
</dbReference>
<evidence type="ECO:0000256" key="2">
    <source>
        <dbReference type="ARBA" id="ARBA00023015"/>
    </source>
</evidence>
<sequence length="302" mass="34237">MSDVENLHGMIIFAKVVETLSYTEAAKALGLAKSSVSKEISALEVRLGAKLLQRTTRRIQVTEVGMTYYHYCYRILHEVKSADLFIRQFHEEPSGSLRVVAPVTFGCQCIVPVLNRFIASNVHVSVDLDLTDRPVNFEDDHIDLAIAITRNLPEHRNYRPLMDITWGLYAAPDYLINRTAVTSPDDLARHECILFRGPAHTISLPFRKEKQKKDIEVRSRFRANNSIALLNSAVAKTGIAYLPSYIAREAVDNGKLVQLLPDWEMDIYKSYVLMKSDSFISPRVRLFIEELQRSLDPGTAKS</sequence>
<organism evidence="6 7">
    <name type="scientific">Erwinia pyrifoliae</name>
    <dbReference type="NCBI Taxonomy" id="79967"/>
    <lineage>
        <taxon>Bacteria</taxon>
        <taxon>Pseudomonadati</taxon>
        <taxon>Pseudomonadota</taxon>
        <taxon>Gammaproteobacteria</taxon>
        <taxon>Enterobacterales</taxon>
        <taxon>Erwiniaceae</taxon>
        <taxon>Erwinia</taxon>
    </lineage>
</organism>
<evidence type="ECO:0000256" key="3">
    <source>
        <dbReference type="ARBA" id="ARBA00023125"/>
    </source>
</evidence>
<reference evidence="6" key="1">
    <citation type="submission" date="2022-07" db="EMBL/GenBank/DDBJ databases">
        <title>Genetic diversity of Erwinia pyrifoliae.</title>
        <authorList>
            <person name="Park D.S."/>
            <person name="Ham H."/>
        </authorList>
    </citation>
    <scope>NUCLEOTIDE SEQUENCE</scope>
    <source>
        <strain evidence="6">CP201486</strain>
    </source>
</reference>
<proteinExistence type="inferred from homology"/>
<keyword evidence="3" id="KW-0238">DNA-binding</keyword>
<dbReference type="InterPro" id="IPR036388">
    <property type="entry name" value="WH-like_DNA-bd_sf"/>
</dbReference>
<evidence type="ECO:0000256" key="4">
    <source>
        <dbReference type="ARBA" id="ARBA00023163"/>
    </source>
</evidence>
<evidence type="ECO:0000259" key="5">
    <source>
        <dbReference type="PROSITE" id="PS50931"/>
    </source>
</evidence>
<keyword evidence="7" id="KW-1185">Reference proteome</keyword>
<dbReference type="EMBL" id="CP103445">
    <property type="protein sequence ID" value="UWS33270.1"/>
    <property type="molecule type" value="Genomic_DNA"/>
</dbReference>